<evidence type="ECO:0000313" key="3">
    <source>
        <dbReference type="EMBL" id="EXX84662.1"/>
    </source>
</evidence>
<dbReference type="GO" id="GO:0071972">
    <property type="term" value="F:peptidoglycan L,D-transpeptidase activity"/>
    <property type="evidence" value="ECO:0007669"/>
    <property type="project" value="TreeGrafter"/>
</dbReference>
<accession>A0A9W5W6C0</accession>
<dbReference type="SUPFAM" id="SSF56601">
    <property type="entry name" value="beta-lactamase/transpeptidase-like"/>
    <property type="match status" value="1"/>
</dbReference>
<sequence length="558" mass="59266">MLIFNVAGCASCGIAMDAFGKTDGKDYGAHRSAKAVQEMTDKRRIFMLAGAFAVLAGVFLMRLFLLQSGGLPVADNNKLAVQAVKQRHEGLVLDTGRGDFVDRYGAPITGGTIYGVAAFPAALGGRADAAAARRIAAAMDVKYEKLADWLAGLHEPDWWRGVDGKGPPAAFSEAAGKAIRAAGFPGVYLLPYHIRYAEGLSGIHAIGFIGQHPELTARMYAPELARGARRLSDAVGGMGLERSLDRLLQGAGPTVAYRARSARSETRGMSTADELKVTSPDNSYYPLTVVTTLDLGLQRKLEAYAERNGLKEGAIVVLDARNADIAAIVSRPAMYPAAISPGEEETVNRALRAATPGSVFKLVTEAAALEAGRLHPKETFRCEGEYGKYGLSCWLPGGHGELTLTEALAQSCNVAFAEIAERLTADELGRTADRLGLGRTVGWQAAKSGGPVGRLLEEEEAGRIFAQITDKRDGGLLAQTGIGQRDVSVTPLQGANLIVTLLRGGDMLAPRIVKEIRYADGRLMLDLPIRHAPSRFGRVSPATARALLQGMEAVVSDG</sequence>
<dbReference type="InterPro" id="IPR012338">
    <property type="entry name" value="Beta-lactam/transpept-like"/>
</dbReference>
<feature type="non-terminal residue" evidence="3">
    <location>
        <position position="558"/>
    </location>
</feature>
<dbReference type="InterPro" id="IPR036138">
    <property type="entry name" value="PBP_dimer_sf"/>
</dbReference>
<reference evidence="3 4" key="1">
    <citation type="submission" date="2014-02" db="EMBL/GenBank/DDBJ databases">
        <title>Genome sequence of Paenibacillus darwinianus reveals adaptive mechanisms for survival in Antarctic soils.</title>
        <authorList>
            <person name="Dsouza M."/>
            <person name="Taylor M.W."/>
            <person name="Turner S.J."/>
            <person name="Aislabie J."/>
        </authorList>
    </citation>
    <scope>NUCLEOTIDE SEQUENCE [LARGE SCALE GENOMIC DNA]</scope>
    <source>
        <strain evidence="3 4">CE1</strain>
    </source>
</reference>
<dbReference type="Pfam" id="PF00905">
    <property type="entry name" value="Transpeptidase"/>
    <property type="match status" value="1"/>
</dbReference>
<evidence type="ECO:0000313" key="4">
    <source>
        <dbReference type="Proteomes" id="UP000053750"/>
    </source>
</evidence>
<dbReference type="GO" id="GO:0008658">
    <property type="term" value="F:penicillin binding"/>
    <property type="evidence" value="ECO:0007669"/>
    <property type="project" value="InterPro"/>
</dbReference>
<organism evidence="3 4">
    <name type="scientific">Paenibacillus darwinianus</name>
    <dbReference type="NCBI Taxonomy" id="1380763"/>
    <lineage>
        <taxon>Bacteria</taxon>
        <taxon>Bacillati</taxon>
        <taxon>Bacillota</taxon>
        <taxon>Bacilli</taxon>
        <taxon>Bacillales</taxon>
        <taxon>Paenibacillaceae</taxon>
        <taxon>Paenibacillus</taxon>
    </lineage>
</organism>
<comment type="caution">
    <text evidence="3">The sequence shown here is derived from an EMBL/GenBank/DDBJ whole genome shotgun (WGS) entry which is preliminary data.</text>
</comment>
<dbReference type="InterPro" id="IPR001460">
    <property type="entry name" value="PCN-bd_Tpept"/>
</dbReference>
<evidence type="ECO:0000256" key="1">
    <source>
        <dbReference type="SAM" id="Phobius"/>
    </source>
</evidence>
<evidence type="ECO:0000259" key="2">
    <source>
        <dbReference type="Pfam" id="PF00905"/>
    </source>
</evidence>
<protein>
    <submittedName>
        <fullName evidence="3">Penicillin-binding protein</fullName>
    </submittedName>
</protein>
<proteinExistence type="predicted"/>
<dbReference type="Proteomes" id="UP000053750">
    <property type="component" value="Unassembled WGS sequence"/>
</dbReference>
<dbReference type="Gene3D" id="3.40.710.10">
    <property type="entry name" value="DD-peptidase/beta-lactamase superfamily"/>
    <property type="match status" value="1"/>
</dbReference>
<gene>
    <name evidence="3" type="ORF">BG53_10780</name>
</gene>
<keyword evidence="1" id="KW-1133">Transmembrane helix</keyword>
<dbReference type="PANTHER" id="PTHR30627">
    <property type="entry name" value="PEPTIDOGLYCAN D,D-TRANSPEPTIDASE"/>
    <property type="match status" value="1"/>
</dbReference>
<keyword evidence="4" id="KW-1185">Reference proteome</keyword>
<dbReference type="PANTHER" id="PTHR30627:SF24">
    <property type="entry name" value="PENICILLIN-BINDING PROTEIN 4B"/>
    <property type="match status" value="1"/>
</dbReference>
<dbReference type="GO" id="GO:0005886">
    <property type="term" value="C:plasma membrane"/>
    <property type="evidence" value="ECO:0007669"/>
    <property type="project" value="TreeGrafter"/>
</dbReference>
<dbReference type="AlphaFoldDB" id="A0A9W5W6C0"/>
<dbReference type="InterPro" id="IPR050515">
    <property type="entry name" value="Beta-lactam/transpept"/>
</dbReference>
<keyword evidence="1" id="KW-0812">Transmembrane</keyword>
<dbReference type="SUPFAM" id="SSF56519">
    <property type="entry name" value="Penicillin binding protein dimerisation domain"/>
    <property type="match status" value="1"/>
</dbReference>
<dbReference type="GO" id="GO:0071555">
    <property type="term" value="P:cell wall organization"/>
    <property type="evidence" value="ECO:0007669"/>
    <property type="project" value="TreeGrafter"/>
</dbReference>
<keyword evidence="1" id="KW-0472">Membrane</keyword>
<dbReference type="EMBL" id="JFHU01000272">
    <property type="protein sequence ID" value="EXX84662.1"/>
    <property type="molecule type" value="Genomic_DNA"/>
</dbReference>
<dbReference type="Gene3D" id="3.90.1310.10">
    <property type="entry name" value="Penicillin-binding protein 2a (Domain 2)"/>
    <property type="match status" value="1"/>
</dbReference>
<feature type="transmembrane region" description="Helical" evidence="1">
    <location>
        <begin position="45"/>
        <end position="65"/>
    </location>
</feature>
<feature type="domain" description="Penicillin-binding protein transpeptidase" evidence="2">
    <location>
        <begin position="313"/>
        <end position="558"/>
    </location>
</feature>
<name>A0A9W5W6C0_9BACL</name>